<reference evidence="7" key="2">
    <citation type="journal article" date="2021" name="PeerJ">
        <title>Extensive microbial diversity within the chicken gut microbiome revealed by metagenomics and culture.</title>
        <authorList>
            <person name="Gilroy R."/>
            <person name="Ravi A."/>
            <person name="Getino M."/>
            <person name="Pursley I."/>
            <person name="Horton D.L."/>
            <person name="Alikhan N.F."/>
            <person name="Baker D."/>
            <person name="Gharbi K."/>
            <person name="Hall N."/>
            <person name="Watson M."/>
            <person name="Adriaenssens E.M."/>
            <person name="Foster-Nyarko E."/>
            <person name="Jarju S."/>
            <person name="Secka A."/>
            <person name="Antonio M."/>
            <person name="Oren A."/>
            <person name="Chaudhuri R.R."/>
            <person name="La Ragione R."/>
            <person name="Hildebrand F."/>
            <person name="Pallen M.J."/>
        </authorList>
    </citation>
    <scope>NUCLEOTIDE SEQUENCE</scope>
    <source>
        <strain evidence="7">13361</strain>
    </source>
</reference>
<dbReference type="PROSITE" id="PS00722">
    <property type="entry name" value="FTHFS_2"/>
    <property type="match status" value="1"/>
</dbReference>
<evidence type="ECO:0000313" key="7">
    <source>
        <dbReference type="EMBL" id="HIQ67857.1"/>
    </source>
</evidence>
<dbReference type="InterPro" id="IPR000559">
    <property type="entry name" value="Formate_THF_ligase"/>
</dbReference>
<dbReference type="GO" id="GO:0035999">
    <property type="term" value="P:tetrahydrofolate interconversion"/>
    <property type="evidence" value="ECO:0007669"/>
    <property type="project" value="UniProtKB-UniRule"/>
</dbReference>
<evidence type="ECO:0000256" key="3">
    <source>
        <dbReference type="ARBA" id="ARBA00022598"/>
    </source>
</evidence>
<proteinExistence type="inferred from homology"/>
<dbReference type="Pfam" id="PF01268">
    <property type="entry name" value="FTHFS"/>
    <property type="match status" value="1"/>
</dbReference>
<keyword evidence="4 6" id="KW-0547">Nucleotide-binding</keyword>
<comment type="pathway">
    <text evidence="1 6">One-carbon metabolism; tetrahydrofolate interconversion.</text>
</comment>
<gene>
    <name evidence="6" type="primary">fhs</name>
    <name evidence="7" type="ORF">IAB74_05055</name>
</gene>
<dbReference type="GO" id="GO:0005524">
    <property type="term" value="F:ATP binding"/>
    <property type="evidence" value="ECO:0007669"/>
    <property type="project" value="UniProtKB-UniRule"/>
</dbReference>
<protein>
    <recommendedName>
        <fullName evidence="6">Formate--tetrahydrofolate ligase</fullName>
        <ecNumber evidence="6">6.3.4.3</ecNumber>
    </recommendedName>
    <alternativeName>
        <fullName evidence="6">Formyltetrahydrofolate synthetase</fullName>
        <shortName evidence="6">FHS</shortName>
        <shortName evidence="6">FTHFS</shortName>
    </alternativeName>
</protein>
<dbReference type="GO" id="GO:0004329">
    <property type="term" value="F:formate-tetrahydrofolate ligase activity"/>
    <property type="evidence" value="ECO:0007669"/>
    <property type="project" value="UniProtKB-UniRule"/>
</dbReference>
<comment type="catalytic activity">
    <reaction evidence="6">
        <text>(6S)-5,6,7,8-tetrahydrofolate + formate + ATP = (6R)-10-formyltetrahydrofolate + ADP + phosphate</text>
        <dbReference type="Rhea" id="RHEA:20221"/>
        <dbReference type="ChEBI" id="CHEBI:15740"/>
        <dbReference type="ChEBI" id="CHEBI:30616"/>
        <dbReference type="ChEBI" id="CHEBI:43474"/>
        <dbReference type="ChEBI" id="CHEBI:57453"/>
        <dbReference type="ChEBI" id="CHEBI:195366"/>
        <dbReference type="ChEBI" id="CHEBI:456216"/>
        <dbReference type="EC" id="6.3.4.3"/>
    </reaction>
</comment>
<comment type="similarity">
    <text evidence="6">Belongs to the formate--tetrahydrofolate ligase family.</text>
</comment>
<dbReference type="InterPro" id="IPR027417">
    <property type="entry name" value="P-loop_NTPase"/>
</dbReference>
<evidence type="ECO:0000256" key="2">
    <source>
        <dbReference type="ARBA" id="ARBA00022563"/>
    </source>
</evidence>
<keyword evidence="3 6" id="KW-0436">Ligase</keyword>
<dbReference type="HAMAP" id="MF_01543">
    <property type="entry name" value="FTHFS"/>
    <property type="match status" value="1"/>
</dbReference>
<dbReference type="Gene3D" id="3.10.410.10">
    <property type="entry name" value="Formyltetrahydrofolate synthetase, domain 3"/>
    <property type="match status" value="1"/>
</dbReference>
<dbReference type="EC" id="6.3.4.3" evidence="6"/>
<dbReference type="InterPro" id="IPR020628">
    <property type="entry name" value="Formate_THF_ligase_CS"/>
</dbReference>
<sequence length="602" mass="66041">MAIEFTDGKYVDENGKVTLDPTVYKDWQIAEEAEKTLPSVDYFREKLGLLPDEIIPYGKTPKLDFIKIMNRLKDKPDGKFIEVTAITPTPLGEGKSTVSLGLVEGLGKLGKNVGGCLRQPSGGPTMNVKGTAAGGGNALLIPMTEFSLGLTGDINDIINAHNLAMVALNARMQHERNYNDEQLAKRGLKRLDVDPKRVEMGWVMDFCAQGLRNIIIGIGGPKDGYLMESKFGIAVGSELMAILAVARDLQDLRDRIGKIVVAYSRSGEPVTTEDLEVAGAMTAWMRNTINPTMCYTVEHQPMLIHAGPFANIAIGQSSVIGDRLALKLFDYHVTESGFAADIGFEKFWNVKCRLSGLTPNVSVLVATIRALKMHGGGPTVVAGRPLPVEYTQENLELLEKGTENLFHHVATIKKSGIVPVVCINQFYTDTEAEIALLRKLCADHGVRCALSNHWRLGGEGAIELAQTVVEACEEKNEIKFLYPLEMPLRQRVELIAKEVYGADGVDWAPLAVEKAKRFESDPKYADYCTMMVKTHLSLSHEPSWKGVPKGWRLPIRDILEYGGAKFLCPMAGTISMMPGTSSDPAYRRIDVDTQTGKVSGLF</sequence>
<dbReference type="EMBL" id="DVFK01000070">
    <property type="protein sequence ID" value="HIQ67857.1"/>
    <property type="molecule type" value="Genomic_DNA"/>
</dbReference>
<evidence type="ECO:0000256" key="6">
    <source>
        <dbReference type="HAMAP-Rule" id="MF_01543"/>
    </source>
</evidence>
<evidence type="ECO:0000256" key="1">
    <source>
        <dbReference type="ARBA" id="ARBA00004777"/>
    </source>
</evidence>
<accession>A0A9D0Z2I3</accession>
<dbReference type="AlphaFoldDB" id="A0A9D0Z2I3"/>
<comment type="caution">
    <text evidence="7">The sequence shown here is derived from an EMBL/GenBank/DDBJ whole genome shotgun (WGS) entry which is preliminary data.</text>
</comment>
<name>A0A9D0Z2I3_9FIRM</name>
<dbReference type="Gene3D" id="3.30.1510.10">
    <property type="entry name" value="Domain 2, N(10)-formyltetrahydrofolate synthetase"/>
    <property type="match status" value="1"/>
</dbReference>
<evidence type="ECO:0000256" key="5">
    <source>
        <dbReference type="ARBA" id="ARBA00022840"/>
    </source>
</evidence>
<keyword evidence="5 6" id="KW-0067">ATP-binding</keyword>
<dbReference type="Proteomes" id="UP000886796">
    <property type="component" value="Unassembled WGS sequence"/>
</dbReference>
<dbReference type="NCBIfam" id="NF010032">
    <property type="entry name" value="PRK13507.1"/>
    <property type="match status" value="1"/>
</dbReference>
<dbReference type="CDD" id="cd00477">
    <property type="entry name" value="FTHFS"/>
    <property type="match status" value="1"/>
</dbReference>
<dbReference type="Gene3D" id="3.40.50.300">
    <property type="entry name" value="P-loop containing nucleotide triphosphate hydrolases"/>
    <property type="match status" value="1"/>
</dbReference>
<organism evidence="7 8">
    <name type="scientific">Candidatus Faecousia excrementigallinarum</name>
    <dbReference type="NCBI Taxonomy" id="2840806"/>
    <lineage>
        <taxon>Bacteria</taxon>
        <taxon>Bacillati</taxon>
        <taxon>Bacillota</taxon>
        <taxon>Clostridia</taxon>
        <taxon>Eubacteriales</taxon>
        <taxon>Oscillospiraceae</taxon>
        <taxon>Faecousia</taxon>
    </lineage>
</organism>
<evidence type="ECO:0000256" key="4">
    <source>
        <dbReference type="ARBA" id="ARBA00022741"/>
    </source>
</evidence>
<keyword evidence="2 6" id="KW-0554">One-carbon metabolism</keyword>
<evidence type="ECO:0000313" key="8">
    <source>
        <dbReference type="Proteomes" id="UP000886796"/>
    </source>
</evidence>
<dbReference type="SUPFAM" id="SSF52540">
    <property type="entry name" value="P-loop containing nucleoside triphosphate hydrolases"/>
    <property type="match status" value="1"/>
</dbReference>
<feature type="binding site" evidence="6">
    <location>
        <begin position="89"/>
        <end position="96"/>
    </location>
    <ligand>
        <name>ATP</name>
        <dbReference type="ChEBI" id="CHEBI:30616"/>
    </ligand>
</feature>
<reference evidence="7" key="1">
    <citation type="submission" date="2020-10" db="EMBL/GenBank/DDBJ databases">
        <authorList>
            <person name="Gilroy R."/>
        </authorList>
    </citation>
    <scope>NUCLEOTIDE SEQUENCE</scope>
    <source>
        <strain evidence="7">13361</strain>
    </source>
</reference>